<gene>
    <name evidence="3" type="ORF">CR165_17235</name>
</gene>
<dbReference type="PANTHER" id="PTHR42928:SF5">
    <property type="entry name" value="BLR1237 PROTEIN"/>
    <property type="match status" value="1"/>
</dbReference>
<dbReference type="InterPro" id="IPR005064">
    <property type="entry name" value="BUG"/>
</dbReference>
<name>A0A2U1V159_9PROT</name>
<comment type="similarity">
    <text evidence="1">Belongs to the UPF0065 (bug) family.</text>
</comment>
<feature type="chain" id="PRO_5015675687" evidence="2">
    <location>
        <begin position="22"/>
        <end position="329"/>
    </location>
</feature>
<dbReference type="CDD" id="cd07012">
    <property type="entry name" value="PBP2_Bug_TTT"/>
    <property type="match status" value="1"/>
</dbReference>
<keyword evidence="4" id="KW-1185">Reference proteome</keyword>
<reference evidence="4" key="1">
    <citation type="submission" date="2017-10" db="EMBL/GenBank/DDBJ databases">
        <authorList>
            <person name="Toshchakov S.V."/>
            <person name="Goeva M.A."/>
        </authorList>
    </citation>
    <scope>NUCLEOTIDE SEQUENCE [LARGE SCALE GENOMIC DNA]</scope>
    <source>
        <strain evidence="4">JR1/69-1-13</strain>
    </source>
</reference>
<keyword evidence="2" id="KW-0732">Signal</keyword>
<dbReference type="OrthoDB" id="7250553at2"/>
<dbReference type="Proteomes" id="UP000245048">
    <property type="component" value="Unassembled WGS sequence"/>
</dbReference>
<dbReference type="Gene3D" id="3.40.190.10">
    <property type="entry name" value="Periplasmic binding protein-like II"/>
    <property type="match status" value="1"/>
</dbReference>
<dbReference type="AlphaFoldDB" id="A0A2U1V159"/>
<organism evidence="3 4">
    <name type="scientific">Teichococcus aestuarii</name>
    <dbReference type="NCBI Taxonomy" id="568898"/>
    <lineage>
        <taxon>Bacteria</taxon>
        <taxon>Pseudomonadati</taxon>
        <taxon>Pseudomonadota</taxon>
        <taxon>Alphaproteobacteria</taxon>
        <taxon>Acetobacterales</taxon>
        <taxon>Roseomonadaceae</taxon>
        <taxon>Roseomonas</taxon>
    </lineage>
</organism>
<protein>
    <submittedName>
        <fullName evidence="3">Tat pathway signal protein</fullName>
    </submittedName>
</protein>
<proteinExistence type="inferred from homology"/>
<sequence>MLRRHLLAGGAALSAARSALAQNTGAAAEAYPSRAIQMVVAFPPGGQADVTARPVAAALESAFRQPVPVVNRAGAGGIVGTASVARAPADGHTALLALSSLSVLPEAERIQGRTPAYTVDQFAPIARITADPTLLVVPAGAPWQSLEEFVADARGRPGAITYGSAGNYSTLHVAMAMLTGAAGLDLLHVPFQGGGPALTALLSGTLDALASGPGPVLPHLREGRLRALACWGAQRIPGFETVPTFIERGFPEVEFYIWTGLFVPAATPEPVQARLRGALRAACEGPQLRRALEAAGSPVAYQEGEAFARFFAADNARLIRAVQRIGKVE</sequence>
<feature type="signal peptide" evidence="2">
    <location>
        <begin position="1"/>
        <end position="21"/>
    </location>
</feature>
<dbReference type="Pfam" id="PF03401">
    <property type="entry name" value="TctC"/>
    <property type="match status" value="1"/>
</dbReference>
<evidence type="ECO:0000256" key="2">
    <source>
        <dbReference type="SAM" id="SignalP"/>
    </source>
</evidence>
<evidence type="ECO:0000313" key="3">
    <source>
        <dbReference type="EMBL" id="PWC27601.1"/>
    </source>
</evidence>
<dbReference type="EMBL" id="PDOA01000013">
    <property type="protein sequence ID" value="PWC27601.1"/>
    <property type="molecule type" value="Genomic_DNA"/>
</dbReference>
<dbReference type="SUPFAM" id="SSF53850">
    <property type="entry name" value="Periplasmic binding protein-like II"/>
    <property type="match status" value="1"/>
</dbReference>
<evidence type="ECO:0000313" key="4">
    <source>
        <dbReference type="Proteomes" id="UP000245048"/>
    </source>
</evidence>
<dbReference type="PANTHER" id="PTHR42928">
    <property type="entry name" value="TRICARBOXYLATE-BINDING PROTEIN"/>
    <property type="match status" value="1"/>
</dbReference>
<accession>A0A2U1V159</accession>
<dbReference type="Gene3D" id="3.40.190.150">
    <property type="entry name" value="Bordetella uptake gene, domain 1"/>
    <property type="match status" value="1"/>
</dbReference>
<evidence type="ECO:0000256" key="1">
    <source>
        <dbReference type="ARBA" id="ARBA00006987"/>
    </source>
</evidence>
<dbReference type="PIRSF" id="PIRSF017082">
    <property type="entry name" value="YflP"/>
    <property type="match status" value="1"/>
</dbReference>
<dbReference type="InterPro" id="IPR042100">
    <property type="entry name" value="Bug_dom1"/>
</dbReference>
<comment type="caution">
    <text evidence="3">The sequence shown here is derived from an EMBL/GenBank/DDBJ whole genome shotgun (WGS) entry which is preliminary data.</text>
</comment>